<evidence type="ECO:0000256" key="5">
    <source>
        <dbReference type="ARBA" id="ARBA00022763"/>
    </source>
</evidence>
<dbReference type="GO" id="GO:0009432">
    <property type="term" value="P:SOS response"/>
    <property type="evidence" value="ECO:0007669"/>
    <property type="project" value="TreeGrafter"/>
</dbReference>
<dbReference type="AlphaFoldDB" id="A0A2W5BYS6"/>
<accession>A0A2W5BYS6</accession>
<evidence type="ECO:0000259" key="11">
    <source>
        <dbReference type="Pfam" id="PF02463"/>
    </source>
</evidence>
<proteinExistence type="inferred from homology"/>
<keyword evidence="6" id="KW-0067">ATP-binding</keyword>
<gene>
    <name evidence="12" type="ORF">DI626_05320</name>
</gene>
<sequence>MFKKLLIEQFVIIDRLELELEGGLTILTGETGAGKSILLDATGLILGEPSYPESIRQGSDESLIKAWLAPGKDQPVWKFLSENNLVDSSQTEFTIERRLRLAGEDIILFNERPLDVDLLKKVGTYLAEIHGQFANQSLLDPSNQLNLLDLSGGFPPEVFKNVADSLHDVRRYTKLLEEENTFLATHRRDMPRMEDIVKRFESVGMREGFIEEVKVEYGRLLTAKETSEAFQAILSQLIAANDGVMSLSSACETLKRNKNLDAEKMVTLSEYLNISLDNARAAVKEMRRIAPEYEIDTAPIYEYEEILAVLNKIARENKVEYDNLEEFYNMMAGKVHRMRAGREKLAELQDLLAKAKRAYLHHAHILSEHRMDAGIKLSEEITAELAPLKLGRAEFKVLVEENTNIPWTERGLNVVTFTARMNPGMPFSPVAETASGGELARLILALKVVVQRVQTIPTLIFDEVDTGIGGAAAAAVGERLALLADSTQVLVITHSPQVASRGNQHLHVSKSTDGITTRSVVGKLTLDERTDEISRMLAGDVITPESRAAAQSLIQESKTAAEKRRSAAVPA</sequence>
<keyword evidence="7 9" id="KW-0234">DNA repair</keyword>
<evidence type="ECO:0000256" key="7">
    <source>
        <dbReference type="ARBA" id="ARBA00023204"/>
    </source>
</evidence>
<evidence type="ECO:0000256" key="2">
    <source>
        <dbReference type="ARBA" id="ARBA00009441"/>
    </source>
</evidence>
<comment type="function">
    <text evidence="1 9">May be involved in recombinational repair of damaged DNA.</text>
</comment>
<dbReference type="SUPFAM" id="SSF52540">
    <property type="entry name" value="P-loop containing nucleoside triphosphate hydrolases"/>
    <property type="match status" value="1"/>
</dbReference>
<feature type="region of interest" description="Disordered" evidence="10">
    <location>
        <begin position="552"/>
        <end position="571"/>
    </location>
</feature>
<dbReference type="InterPro" id="IPR003395">
    <property type="entry name" value="RecF/RecN/SMC_N"/>
</dbReference>
<reference evidence="12 13" key="1">
    <citation type="submission" date="2017-08" db="EMBL/GenBank/DDBJ databases">
        <title>Infants hospitalized years apart are colonized by the same room-sourced microbial strains.</title>
        <authorList>
            <person name="Brooks B."/>
            <person name="Olm M.R."/>
            <person name="Firek B.A."/>
            <person name="Baker R."/>
            <person name="Thomas B.C."/>
            <person name="Morowitz M.J."/>
            <person name="Banfield J.F."/>
        </authorList>
    </citation>
    <scope>NUCLEOTIDE SEQUENCE [LARGE SCALE GENOMIC DNA]</scope>
    <source>
        <strain evidence="12">S2_018_000_R2_104</strain>
    </source>
</reference>
<keyword evidence="5 9" id="KW-0227">DNA damage</keyword>
<dbReference type="GO" id="GO:0006310">
    <property type="term" value="P:DNA recombination"/>
    <property type="evidence" value="ECO:0007669"/>
    <property type="project" value="InterPro"/>
</dbReference>
<comment type="caution">
    <text evidence="12">The sequence shown here is derived from an EMBL/GenBank/DDBJ whole genome shotgun (WGS) entry which is preliminary data.</text>
</comment>
<dbReference type="GO" id="GO:0006281">
    <property type="term" value="P:DNA repair"/>
    <property type="evidence" value="ECO:0007669"/>
    <property type="project" value="UniProtKB-KW"/>
</dbReference>
<dbReference type="PANTHER" id="PTHR11059:SF0">
    <property type="entry name" value="DNA REPAIR PROTEIN RECN"/>
    <property type="match status" value="1"/>
</dbReference>
<dbReference type="Proteomes" id="UP000249557">
    <property type="component" value="Unassembled WGS sequence"/>
</dbReference>
<dbReference type="PANTHER" id="PTHR11059">
    <property type="entry name" value="DNA REPAIR PROTEIN RECN"/>
    <property type="match status" value="1"/>
</dbReference>
<dbReference type="GO" id="GO:0043590">
    <property type="term" value="C:bacterial nucleoid"/>
    <property type="evidence" value="ECO:0007669"/>
    <property type="project" value="TreeGrafter"/>
</dbReference>
<dbReference type="InterPro" id="IPR027417">
    <property type="entry name" value="P-loop_NTPase"/>
</dbReference>
<dbReference type="Gene3D" id="3.40.50.300">
    <property type="entry name" value="P-loop containing nucleotide triphosphate hydrolases"/>
    <property type="match status" value="2"/>
</dbReference>
<evidence type="ECO:0000256" key="3">
    <source>
        <dbReference type="ARBA" id="ARBA00021315"/>
    </source>
</evidence>
<evidence type="ECO:0000256" key="8">
    <source>
        <dbReference type="ARBA" id="ARBA00033408"/>
    </source>
</evidence>
<dbReference type="PIRSF" id="PIRSF003128">
    <property type="entry name" value="RecN"/>
    <property type="match status" value="1"/>
</dbReference>
<evidence type="ECO:0000256" key="6">
    <source>
        <dbReference type="ARBA" id="ARBA00022840"/>
    </source>
</evidence>
<dbReference type="EMBL" id="QFNK01000085">
    <property type="protein sequence ID" value="PZO86898.1"/>
    <property type="molecule type" value="Genomic_DNA"/>
</dbReference>
<evidence type="ECO:0000313" key="13">
    <source>
        <dbReference type="Proteomes" id="UP000249557"/>
    </source>
</evidence>
<dbReference type="GO" id="GO:0005524">
    <property type="term" value="F:ATP binding"/>
    <property type="evidence" value="ECO:0007669"/>
    <property type="project" value="UniProtKB-KW"/>
</dbReference>
<evidence type="ECO:0000313" key="12">
    <source>
        <dbReference type="EMBL" id="PZO86898.1"/>
    </source>
</evidence>
<feature type="domain" description="RecF/RecN/SMC N-terminal" evidence="11">
    <location>
        <begin position="2"/>
        <end position="516"/>
    </location>
</feature>
<evidence type="ECO:0000256" key="9">
    <source>
        <dbReference type="PIRNR" id="PIRNR003128"/>
    </source>
</evidence>
<protein>
    <recommendedName>
        <fullName evidence="3 9">DNA repair protein RecN</fullName>
    </recommendedName>
    <alternativeName>
        <fullName evidence="8 9">Recombination protein N</fullName>
    </alternativeName>
</protein>
<keyword evidence="4" id="KW-0547">Nucleotide-binding</keyword>
<dbReference type="Pfam" id="PF02463">
    <property type="entry name" value="SMC_N"/>
    <property type="match status" value="1"/>
</dbReference>
<organism evidence="12 13">
    <name type="scientific">Micavibrio aeruginosavorus</name>
    <dbReference type="NCBI Taxonomy" id="349221"/>
    <lineage>
        <taxon>Bacteria</taxon>
        <taxon>Pseudomonadati</taxon>
        <taxon>Bdellovibrionota</taxon>
        <taxon>Bdellovibrionia</taxon>
        <taxon>Bdellovibrionales</taxon>
        <taxon>Pseudobdellovibrionaceae</taxon>
        <taxon>Micavibrio</taxon>
    </lineage>
</organism>
<evidence type="ECO:0000256" key="4">
    <source>
        <dbReference type="ARBA" id="ARBA00022741"/>
    </source>
</evidence>
<dbReference type="InterPro" id="IPR004604">
    <property type="entry name" value="DNA_recomb/repair_RecN"/>
</dbReference>
<name>A0A2W5BYS6_9BACT</name>
<evidence type="ECO:0000256" key="1">
    <source>
        <dbReference type="ARBA" id="ARBA00003618"/>
    </source>
</evidence>
<evidence type="ECO:0000256" key="10">
    <source>
        <dbReference type="SAM" id="MobiDB-lite"/>
    </source>
</evidence>
<comment type="similarity">
    <text evidence="2 9">Belongs to the RecN family.</text>
</comment>